<dbReference type="Proteomes" id="UP000598996">
    <property type="component" value="Unassembled WGS sequence"/>
</dbReference>
<reference evidence="3 4" key="1">
    <citation type="submission" date="2021-01" db="EMBL/GenBank/DDBJ databases">
        <title>Actinoplanes sp. nov. LDG1-01 isolated from lichen.</title>
        <authorList>
            <person name="Saeng-In P."/>
            <person name="Phongsopitanun W."/>
            <person name="Kanchanasin P."/>
            <person name="Yuki M."/>
            <person name="Kudo T."/>
            <person name="Ohkuma M."/>
            <person name="Tanasupawat S."/>
        </authorList>
    </citation>
    <scope>NUCLEOTIDE SEQUENCE [LARGE SCALE GENOMIC DNA]</scope>
    <source>
        <strain evidence="3 4">LDG1-01</strain>
    </source>
</reference>
<keyword evidence="4" id="KW-1185">Reference proteome</keyword>
<evidence type="ECO:0000313" key="4">
    <source>
        <dbReference type="Proteomes" id="UP000598996"/>
    </source>
</evidence>
<dbReference type="EMBL" id="JAENHO010000002">
    <property type="protein sequence ID" value="MBL7254075.1"/>
    <property type="molecule type" value="Genomic_DNA"/>
</dbReference>
<keyword evidence="2" id="KW-1133">Transmembrane helix</keyword>
<keyword evidence="2" id="KW-0472">Membrane</keyword>
<name>A0ABS1VHF1_9ACTN</name>
<feature type="compositionally biased region" description="Basic and acidic residues" evidence="1">
    <location>
        <begin position="123"/>
        <end position="134"/>
    </location>
</feature>
<evidence type="ECO:0000313" key="3">
    <source>
        <dbReference type="EMBL" id="MBL7254075.1"/>
    </source>
</evidence>
<organism evidence="3 4">
    <name type="scientific">Paractinoplanes lichenicola</name>
    <dbReference type="NCBI Taxonomy" id="2802976"/>
    <lineage>
        <taxon>Bacteria</taxon>
        <taxon>Bacillati</taxon>
        <taxon>Actinomycetota</taxon>
        <taxon>Actinomycetes</taxon>
        <taxon>Micromonosporales</taxon>
        <taxon>Micromonosporaceae</taxon>
        <taxon>Paractinoplanes</taxon>
    </lineage>
</organism>
<gene>
    <name evidence="3" type="ORF">JKJ07_07110</name>
</gene>
<evidence type="ECO:0000256" key="1">
    <source>
        <dbReference type="SAM" id="MobiDB-lite"/>
    </source>
</evidence>
<feature type="region of interest" description="Disordered" evidence="1">
    <location>
        <begin position="120"/>
        <end position="144"/>
    </location>
</feature>
<accession>A0ABS1VHF1</accession>
<sequence length="179" mass="18659">MSIDAVRRRGAGFIVAAVVLVVAAGLAVWLWPRETDPRTAATEAALDRALDIGGPQGWTSTEPVSMLPQDGQTGETESRDGVLIGINRDSGAFTATWTTTMTPEACDALAAWAVRVVPSTPPDDTRSNCRDSREGAGIFAGAGTEPDANGRQMFYATADENSMLTVSLAYKAPADAAAG</sequence>
<comment type="caution">
    <text evidence="3">The sequence shown here is derived from an EMBL/GenBank/DDBJ whole genome shotgun (WGS) entry which is preliminary data.</text>
</comment>
<dbReference type="RefSeq" id="WP_202990418.1">
    <property type="nucleotide sequence ID" value="NZ_JAENHO010000002.1"/>
</dbReference>
<feature type="transmembrane region" description="Helical" evidence="2">
    <location>
        <begin position="12"/>
        <end position="31"/>
    </location>
</feature>
<feature type="region of interest" description="Disordered" evidence="1">
    <location>
        <begin position="51"/>
        <end position="79"/>
    </location>
</feature>
<evidence type="ECO:0000256" key="2">
    <source>
        <dbReference type="SAM" id="Phobius"/>
    </source>
</evidence>
<keyword evidence="2" id="KW-0812">Transmembrane</keyword>
<protein>
    <submittedName>
        <fullName evidence="3">Uncharacterized protein</fullName>
    </submittedName>
</protein>
<proteinExistence type="predicted"/>